<name>A0A2P5F681_TREOI</name>
<accession>A0A2P5F681</accession>
<gene>
    <name evidence="1" type="ORF">TorRG33x02_108690</name>
</gene>
<dbReference type="Proteomes" id="UP000237000">
    <property type="component" value="Unassembled WGS sequence"/>
</dbReference>
<dbReference type="OrthoDB" id="914038at2759"/>
<evidence type="ECO:0000313" key="1">
    <source>
        <dbReference type="EMBL" id="PON93298.1"/>
    </source>
</evidence>
<keyword evidence="2" id="KW-1185">Reference proteome</keyword>
<proteinExistence type="predicted"/>
<evidence type="ECO:0000313" key="2">
    <source>
        <dbReference type="Proteomes" id="UP000237000"/>
    </source>
</evidence>
<comment type="caution">
    <text evidence="1">The sequence shown here is derived from an EMBL/GenBank/DDBJ whole genome shotgun (WGS) entry which is preliminary data.</text>
</comment>
<dbReference type="EMBL" id="JXTC01000059">
    <property type="protein sequence ID" value="PON93298.1"/>
    <property type="molecule type" value="Genomic_DNA"/>
</dbReference>
<organism evidence="1 2">
    <name type="scientific">Trema orientale</name>
    <name type="common">Charcoal tree</name>
    <name type="synonym">Celtis orientalis</name>
    <dbReference type="NCBI Taxonomy" id="63057"/>
    <lineage>
        <taxon>Eukaryota</taxon>
        <taxon>Viridiplantae</taxon>
        <taxon>Streptophyta</taxon>
        <taxon>Embryophyta</taxon>
        <taxon>Tracheophyta</taxon>
        <taxon>Spermatophyta</taxon>
        <taxon>Magnoliopsida</taxon>
        <taxon>eudicotyledons</taxon>
        <taxon>Gunneridae</taxon>
        <taxon>Pentapetalae</taxon>
        <taxon>rosids</taxon>
        <taxon>fabids</taxon>
        <taxon>Rosales</taxon>
        <taxon>Cannabaceae</taxon>
        <taxon>Trema</taxon>
    </lineage>
</organism>
<dbReference type="InParanoid" id="A0A2P5F681"/>
<dbReference type="AlphaFoldDB" id="A0A2P5F681"/>
<protein>
    <submittedName>
        <fullName evidence="1">Uncharacterized protein</fullName>
    </submittedName>
</protein>
<sequence>MSAMVATPNTLTDMSWYPDFGATNHLTPDINTLMTKQDYTGSDQIHMGNGIGLNISHIG</sequence>
<reference evidence="2" key="1">
    <citation type="submission" date="2016-06" db="EMBL/GenBank/DDBJ databases">
        <title>Parallel loss of symbiosis genes in relatives of nitrogen-fixing non-legume Parasponia.</title>
        <authorList>
            <person name="Van Velzen R."/>
            <person name="Holmer R."/>
            <person name="Bu F."/>
            <person name="Rutten L."/>
            <person name="Van Zeijl A."/>
            <person name="Liu W."/>
            <person name="Santuari L."/>
            <person name="Cao Q."/>
            <person name="Sharma T."/>
            <person name="Shen D."/>
            <person name="Roswanjaya Y."/>
            <person name="Wardhani T."/>
            <person name="Kalhor M.S."/>
            <person name="Jansen J."/>
            <person name="Van den Hoogen J."/>
            <person name="Gungor B."/>
            <person name="Hartog M."/>
            <person name="Hontelez J."/>
            <person name="Verver J."/>
            <person name="Yang W.-C."/>
            <person name="Schijlen E."/>
            <person name="Repin R."/>
            <person name="Schilthuizen M."/>
            <person name="Schranz E."/>
            <person name="Heidstra R."/>
            <person name="Miyata K."/>
            <person name="Fedorova E."/>
            <person name="Kohlen W."/>
            <person name="Bisseling T."/>
            <person name="Smit S."/>
            <person name="Geurts R."/>
        </authorList>
    </citation>
    <scope>NUCLEOTIDE SEQUENCE [LARGE SCALE GENOMIC DNA]</scope>
    <source>
        <strain evidence="2">cv. RG33-2</strain>
    </source>
</reference>